<protein>
    <recommendedName>
        <fullName evidence="3">Glycine-rich domain-containing protein-like</fullName>
    </recommendedName>
</protein>
<evidence type="ECO:0008006" key="3">
    <source>
        <dbReference type="Google" id="ProtNLM"/>
    </source>
</evidence>
<dbReference type="AlphaFoldDB" id="A0A2D0KNW5"/>
<evidence type="ECO:0000313" key="2">
    <source>
        <dbReference type="Proteomes" id="UP000222366"/>
    </source>
</evidence>
<proteinExistence type="predicted"/>
<accession>A0A2D0KNW5</accession>
<keyword evidence="2" id="KW-1185">Reference proteome</keyword>
<comment type="caution">
    <text evidence="1">The sequence shown here is derived from an EMBL/GenBank/DDBJ whole genome shotgun (WGS) entry which is preliminary data.</text>
</comment>
<dbReference type="EMBL" id="NJAJ01000019">
    <property type="protein sequence ID" value="PHM65112.1"/>
    <property type="molecule type" value="Genomic_DNA"/>
</dbReference>
<dbReference type="Pfam" id="PF07173">
    <property type="entry name" value="GRDP-like"/>
    <property type="match status" value="1"/>
</dbReference>
<reference evidence="1 2" key="1">
    <citation type="journal article" date="2017" name="Nat. Microbiol.">
        <title>Natural product diversity associated with the nematode symbionts Photorhabdus and Xenorhabdus.</title>
        <authorList>
            <person name="Tobias N.J."/>
            <person name="Wolff H."/>
            <person name="Djahanschiri B."/>
            <person name="Grundmann F."/>
            <person name="Kronenwerth M."/>
            <person name="Shi Y.M."/>
            <person name="Simonyi S."/>
            <person name="Grun P."/>
            <person name="Shapiro-Ilan D."/>
            <person name="Pidot S.J."/>
            <person name="Stinear T.P."/>
            <person name="Ebersberger I."/>
            <person name="Bode H.B."/>
        </authorList>
    </citation>
    <scope>NUCLEOTIDE SEQUENCE [LARGE SCALE GENOMIC DNA]</scope>
    <source>
        <strain evidence="1 2">DSM 17904</strain>
    </source>
</reference>
<organism evidence="1 2">
    <name type="scientific">Xenorhabdus stockiae</name>
    <dbReference type="NCBI Taxonomy" id="351614"/>
    <lineage>
        <taxon>Bacteria</taxon>
        <taxon>Pseudomonadati</taxon>
        <taxon>Pseudomonadota</taxon>
        <taxon>Gammaproteobacteria</taxon>
        <taxon>Enterobacterales</taxon>
        <taxon>Morganellaceae</taxon>
        <taxon>Xenorhabdus</taxon>
    </lineage>
</organism>
<evidence type="ECO:0000313" key="1">
    <source>
        <dbReference type="EMBL" id="PHM65112.1"/>
    </source>
</evidence>
<dbReference type="RefSeq" id="WP_099125097.1">
    <property type="nucleotide sequence ID" value="NZ_CAWNRH010000092.1"/>
</dbReference>
<sequence length="135" mass="16468">MTKEEFTEKVKLLDLTWIIKKITQKDPNIAKVWTEEGANDAMEQYKNFMFILYKYKGSDIKIVPSIEVDEIWHHHILDTQRYQNDCQNIYGHFMHHSPYFGLRDDNYLKELNKDFMVTQELYFKEFGDYMYEVDF</sequence>
<gene>
    <name evidence="1" type="ORF">Xsto_02260</name>
</gene>
<dbReference type="Proteomes" id="UP000222366">
    <property type="component" value="Unassembled WGS sequence"/>
</dbReference>
<dbReference type="InterPro" id="IPR009836">
    <property type="entry name" value="GRDP-like"/>
</dbReference>
<name>A0A2D0KNW5_9GAMM</name>